<dbReference type="SUPFAM" id="SSF52540">
    <property type="entry name" value="P-loop containing nucleoside triphosphate hydrolases"/>
    <property type="match status" value="1"/>
</dbReference>
<accession>A0A1V0UTD7</accession>
<evidence type="ECO:0000256" key="2">
    <source>
        <dbReference type="ARBA" id="ARBA00014363"/>
    </source>
</evidence>
<dbReference type="NCBIfam" id="TIGR00678">
    <property type="entry name" value="holB"/>
    <property type="match status" value="1"/>
</dbReference>
<evidence type="ECO:0000256" key="3">
    <source>
        <dbReference type="ARBA" id="ARBA00022679"/>
    </source>
</evidence>
<evidence type="ECO:0000313" key="10">
    <source>
        <dbReference type="Proteomes" id="UP000192727"/>
    </source>
</evidence>
<dbReference type="Pfam" id="PF09115">
    <property type="entry name" value="DNApol3-delta_C"/>
    <property type="match status" value="1"/>
</dbReference>
<dbReference type="GO" id="GO:0006261">
    <property type="term" value="P:DNA-templated DNA replication"/>
    <property type="evidence" value="ECO:0007669"/>
    <property type="project" value="TreeGrafter"/>
</dbReference>
<gene>
    <name evidence="9" type="ORF">B7C51_12945</name>
</gene>
<evidence type="ECO:0000256" key="4">
    <source>
        <dbReference type="ARBA" id="ARBA00022695"/>
    </source>
</evidence>
<proteinExistence type="predicted"/>
<dbReference type="EMBL" id="CP020557">
    <property type="protein sequence ID" value="ARF68519.1"/>
    <property type="molecule type" value="Genomic_DNA"/>
</dbReference>
<comment type="catalytic activity">
    <reaction evidence="7">
        <text>DNA(n) + a 2'-deoxyribonucleoside 5'-triphosphate = DNA(n+1) + diphosphate</text>
        <dbReference type="Rhea" id="RHEA:22508"/>
        <dbReference type="Rhea" id="RHEA-COMP:17339"/>
        <dbReference type="Rhea" id="RHEA-COMP:17340"/>
        <dbReference type="ChEBI" id="CHEBI:33019"/>
        <dbReference type="ChEBI" id="CHEBI:61560"/>
        <dbReference type="ChEBI" id="CHEBI:173112"/>
        <dbReference type="EC" id="2.7.7.7"/>
    </reaction>
</comment>
<dbReference type="GO" id="GO:0009360">
    <property type="term" value="C:DNA polymerase III complex"/>
    <property type="evidence" value="ECO:0007669"/>
    <property type="project" value="InterPro"/>
</dbReference>
<evidence type="ECO:0000256" key="6">
    <source>
        <dbReference type="ARBA" id="ARBA00022932"/>
    </source>
</evidence>
<keyword evidence="5" id="KW-0235">DNA replication</keyword>
<dbReference type="InterPro" id="IPR004622">
    <property type="entry name" value="DNA_pol_HolB"/>
</dbReference>
<dbReference type="AlphaFoldDB" id="A0A1V0UTD7"/>
<feature type="domain" description="DNA polymerase III delta subunit C-terminal" evidence="8">
    <location>
        <begin position="235"/>
        <end position="322"/>
    </location>
</feature>
<evidence type="ECO:0000256" key="1">
    <source>
        <dbReference type="ARBA" id="ARBA00012417"/>
    </source>
</evidence>
<keyword evidence="6" id="KW-0239">DNA-directed DNA polymerase</keyword>
<name>A0A1V0UTD7_9BACL</name>
<dbReference type="Gene3D" id="3.40.50.300">
    <property type="entry name" value="P-loop containing nucleotide triphosphate hydrolases"/>
    <property type="match status" value="1"/>
</dbReference>
<dbReference type="RefSeq" id="WP_083040232.1">
    <property type="nucleotide sequence ID" value="NZ_CP020557.1"/>
</dbReference>
<evidence type="ECO:0000256" key="7">
    <source>
        <dbReference type="ARBA" id="ARBA00049244"/>
    </source>
</evidence>
<keyword evidence="4" id="KW-0548">Nucleotidyltransferase</keyword>
<dbReference type="Pfam" id="PF13177">
    <property type="entry name" value="DNA_pol3_delta2"/>
    <property type="match status" value="1"/>
</dbReference>
<dbReference type="InterPro" id="IPR027417">
    <property type="entry name" value="P-loop_NTPase"/>
</dbReference>
<evidence type="ECO:0000256" key="5">
    <source>
        <dbReference type="ARBA" id="ARBA00022705"/>
    </source>
</evidence>
<evidence type="ECO:0000313" key="9">
    <source>
        <dbReference type="EMBL" id="ARF68519.1"/>
    </source>
</evidence>
<dbReference type="GO" id="GO:0003677">
    <property type="term" value="F:DNA binding"/>
    <property type="evidence" value="ECO:0007669"/>
    <property type="project" value="InterPro"/>
</dbReference>
<dbReference type="GO" id="GO:0003887">
    <property type="term" value="F:DNA-directed DNA polymerase activity"/>
    <property type="evidence" value="ECO:0007669"/>
    <property type="project" value="UniProtKB-KW"/>
</dbReference>
<reference evidence="9 10" key="1">
    <citation type="submission" date="2017-03" db="EMBL/GenBank/DDBJ databases">
        <title>Paenibacillus larvae genome sequencing.</title>
        <authorList>
            <person name="Dingman D.W."/>
        </authorList>
    </citation>
    <scope>NUCLEOTIDE SEQUENCE [LARGE SCALE GENOMIC DNA]</scope>
    <source>
        <strain evidence="9 10">SAG 10367</strain>
    </source>
</reference>
<dbReference type="PANTHER" id="PTHR11669">
    <property type="entry name" value="REPLICATION FACTOR C / DNA POLYMERASE III GAMMA-TAU SUBUNIT"/>
    <property type="match status" value="1"/>
</dbReference>
<organism evidence="9 10">
    <name type="scientific">Paenibacillus larvae subsp. pulvifaciens</name>
    <dbReference type="NCBI Taxonomy" id="1477"/>
    <lineage>
        <taxon>Bacteria</taxon>
        <taxon>Bacillati</taxon>
        <taxon>Bacillota</taxon>
        <taxon>Bacilli</taxon>
        <taxon>Bacillales</taxon>
        <taxon>Paenibacillaceae</taxon>
        <taxon>Paenibacillus</taxon>
    </lineage>
</organism>
<protein>
    <recommendedName>
        <fullName evidence="2">DNA polymerase III subunit delta'</fullName>
        <ecNumber evidence="1">2.7.7.7</ecNumber>
    </recommendedName>
</protein>
<dbReference type="Gene3D" id="1.20.272.10">
    <property type="match status" value="1"/>
</dbReference>
<sequence length="325" mass="37070">MSFQSIRGQATAKRMLQNSLREDKISHAYIFSGPVGTGRKQMAIEFAKAIYCLNGDGDSCGECRECRKVEHGNHPDLYMIEPDGASIKIDQIRELQKEFSYKSASSSTKIYIVSEAETMTTQAANSLLKFLEEPVSQVVAILITENGHALLPTIQSRAQWISFTPMPRAEMTRILIEEGFPEILVRSAVQMTAGVQAAKELIEANWFAEMRNLVIQLLKETLTRFPLSFITVQQKLIKTNLNEHMPVLFDFIILWLKDMVRLRLGRNEPFVYMDQLDWMSSLAFSRDVTDWVQMMEQVVELQKRLRSNANPQLVMEKMLVGIQGV</sequence>
<dbReference type="InterPro" id="IPR050238">
    <property type="entry name" value="DNA_Rep/Repair_Clamp_Loader"/>
</dbReference>
<dbReference type="PANTHER" id="PTHR11669:SF8">
    <property type="entry name" value="DNA POLYMERASE III SUBUNIT DELTA"/>
    <property type="match status" value="1"/>
</dbReference>
<dbReference type="Proteomes" id="UP000192727">
    <property type="component" value="Chromosome"/>
</dbReference>
<dbReference type="FunFam" id="3.40.50.300:FF:001255">
    <property type="entry name" value="DNA polymerase III subunit delta"/>
    <property type="match status" value="1"/>
</dbReference>
<dbReference type="InterPro" id="IPR015199">
    <property type="entry name" value="DNA_pol_III_delta_C"/>
</dbReference>
<dbReference type="GO" id="GO:0008408">
    <property type="term" value="F:3'-5' exonuclease activity"/>
    <property type="evidence" value="ECO:0007669"/>
    <property type="project" value="InterPro"/>
</dbReference>
<evidence type="ECO:0000259" key="8">
    <source>
        <dbReference type="Pfam" id="PF09115"/>
    </source>
</evidence>
<dbReference type="EC" id="2.7.7.7" evidence="1"/>
<keyword evidence="3" id="KW-0808">Transferase</keyword>